<feature type="transmembrane region" description="Helical" evidence="1">
    <location>
        <begin position="176"/>
        <end position="196"/>
    </location>
</feature>
<proteinExistence type="predicted"/>
<keyword evidence="1" id="KW-0472">Membrane</keyword>
<evidence type="ECO:0000313" key="2">
    <source>
        <dbReference type="EMBL" id="MDN3689125.1"/>
    </source>
</evidence>
<organism evidence="2 3">
    <name type="scientific">Cyclobacterium jeungdonense</name>
    <dbReference type="NCBI Taxonomy" id="708087"/>
    <lineage>
        <taxon>Bacteria</taxon>
        <taxon>Pseudomonadati</taxon>
        <taxon>Bacteroidota</taxon>
        <taxon>Cytophagia</taxon>
        <taxon>Cytophagales</taxon>
        <taxon>Cyclobacteriaceae</taxon>
        <taxon>Cyclobacterium</taxon>
    </lineage>
</organism>
<sequence>MKWVYSIRNKRKLSLLLMAIVGVVLLNHFQERSNADKMRTAMAAIYQDRLLVEGYIYDISLNLLEMRAALQEEKPDQTNSFLAKKIERINRLTGLFQETQLTTAEEKHLRHLVETVEKISGSLSGNISDLAMEANITLAMEDLQKLSSIQLEEGEQILSRTEKIFHSGERFAQLEMVALILILILVQTLVISARVFSSKSNIPYNLN</sequence>
<keyword evidence="1" id="KW-0812">Transmembrane</keyword>
<reference evidence="3" key="1">
    <citation type="journal article" date="2019" name="Int. J. Syst. Evol. Microbiol.">
        <title>The Global Catalogue of Microorganisms (GCM) 10K type strain sequencing project: providing services to taxonomists for standard genome sequencing and annotation.</title>
        <authorList>
            <consortium name="The Broad Institute Genomics Platform"/>
            <consortium name="The Broad Institute Genome Sequencing Center for Infectious Disease"/>
            <person name="Wu L."/>
            <person name="Ma J."/>
        </authorList>
    </citation>
    <scope>NUCLEOTIDE SEQUENCE [LARGE SCALE GENOMIC DNA]</scope>
    <source>
        <strain evidence="3">CECT 7706</strain>
    </source>
</reference>
<comment type="caution">
    <text evidence="2">The sequence shown here is derived from an EMBL/GenBank/DDBJ whole genome shotgun (WGS) entry which is preliminary data.</text>
</comment>
<name>A0ABT8C8M0_9BACT</name>
<evidence type="ECO:0000313" key="3">
    <source>
        <dbReference type="Proteomes" id="UP001236663"/>
    </source>
</evidence>
<gene>
    <name evidence="2" type="ORF">QWZ15_14900</name>
</gene>
<evidence type="ECO:0008006" key="4">
    <source>
        <dbReference type="Google" id="ProtNLM"/>
    </source>
</evidence>
<keyword evidence="1" id="KW-1133">Transmembrane helix</keyword>
<accession>A0ABT8C8M0</accession>
<keyword evidence="3" id="KW-1185">Reference proteome</keyword>
<protein>
    <recommendedName>
        <fullName evidence="4">Four helix bundle sensory module for signal transduction</fullName>
    </recommendedName>
</protein>
<evidence type="ECO:0000256" key="1">
    <source>
        <dbReference type="SAM" id="Phobius"/>
    </source>
</evidence>
<dbReference type="RefSeq" id="WP_290228597.1">
    <property type="nucleotide sequence ID" value="NZ_JAUFQS010000019.1"/>
</dbReference>
<dbReference type="EMBL" id="JAUFQS010000019">
    <property type="protein sequence ID" value="MDN3689125.1"/>
    <property type="molecule type" value="Genomic_DNA"/>
</dbReference>
<dbReference type="Proteomes" id="UP001236663">
    <property type="component" value="Unassembled WGS sequence"/>
</dbReference>